<organism evidence="4 5">
    <name type="scientific">Oxobacter pfennigii</name>
    <dbReference type="NCBI Taxonomy" id="36849"/>
    <lineage>
        <taxon>Bacteria</taxon>
        <taxon>Bacillati</taxon>
        <taxon>Bacillota</taxon>
        <taxon>Clostridia</taxon>
        <taxon>Eubacteriales</taxon>
        <taxon>Clostridiaceae</taxon>
        <taxon>Oxobacter</taxon>
    </lineage>
</organism>
<dbReference type="Proteomes" id="UP000050326">
    <property type="component" value="Unassembled WGS sequence"/>
</dbReference>
<evidence type="ECO:0000313" key="4">
    <source>
        <dbReference type="EMBL" id="KPU43249.1"/>
    </source>
</evidence>
<dbReference type="PROSITE" id="PS50977">
    <property type="entry name" value="HTH_TETR_2"/>
    <property type="match status" value="1"/>
</dbReference>
<dbReference type="SUPFAM" id="SSF46689">
    <property type="entry name" value="Homeodomain-like"/>
    <property type="match status" value="1"/>
</dbReference>
<feature type="domain" description="HTH tetR-type" evidence="3">
    <location>
        <begin position="11"/>
        <end position="71"/>
    </location>
</feature>
<name>A0A0P8W5M3_9CLOT</name>
<evidence type="ECO:0000259" key="3">
    <source>
        <dbReference type="PROSITE" id="PS50977"/>
    </source>
</evidence>
<dbReference type="InterPro" id="IPR009057">
    <property type="entry name" value="Homeodomain-like_sf"/>
</dbReference>
<keyword evidence="1 2" id="KW-0238">DNA-binding</keyword>
<dbReference type="InterPro" id="IPR050624">
    <property type="entry name" value="HTH-type_Tx_Regulator"/>
</dbReference>
<dbReference type="Pfam" id="PF14278">
    <property type="entry name" value="TetR_C_8"/>
    <property type="match status" value="1"/>
</dbReference>
<feature type="DNA-binding region" description="H-T-H motif" evidence="2">
    <location>
        <begin position="34"/>
        <end position="53"/>
    </location>
</feature>
<dbReference type="PANTHER" id="PTHR43479">
    <property type="entry name" value="ACREF/ENVCD OPERON REPRESSOR-RELATED"/>
    <property type="match status" value="1"/>
</dbReference>
<dbReference type="RefSeq" id="WP_054876256.1">
    <property type="nucleotide sequence ID" value="NZ_LKET01000041.1"/>
</dbReference>
<sequence length="214" mass="25825">MNGHSRQKTRNQIEEWMMSALLLLMKEKPFREIKITEVVDRAQLARCTFYRYYKSKEELLMRCCESIFEELAASMFMGDHHTFYRTALAYFSFWLEHREFFDLLQESNMLYFFMQSHDELMFRVAKEVKPENAEKGGFDFSPKVRYHFFFGMGGFWGMANRWLLHGCKESPEELAQYVVAYLVESYELEPGCQYYDKHKAYPYAPCYIRLENEF</sequence>
<gene>
    <name evidence="4" type="ORF">OXPF_32630</name>
</gene>
<dbReference type="Pfam" id="PF00440">
    <property type="entry name" value="TetR_N"/>
    <property type="match status" value="1"/>
</dbReference>
<dbReference type="EMBL" id="LKET01000041">
    <property type="protein sequence ID" value="KPU43249.1"/>
    <property type="molecule type" value="Genomic_DNA"/>
</dbReference>
<evidence type="ECO:0000256" key="2">
    <source>
        <dbReference type="PROSITE-ProRule" id="PRU00335"/>
    </source>
</evidence>
<dbReference type="AlphaFoldDB" id="A0A0P8W5M3"/>
<dbReference type="Gene3D" id="1.10.357.10">
    <property type="entry name" value="Tetracycline Repressor, domain 2"/>
    <property type="match status" value="1"/>
</dbReference>
<dbReference type="InterPro" id="IPR001647">
    <property type="entry name" value="HTH_TetR"/>
</dbReference>
<proteinExistence type="predicted"/>
<evidence type="ECO:0000313" key="5">
    <source>
        <dbReference type="Proteomes" id="UP000050326"/>
    </source>
</evidence>
<evidence type="ECO:0000256" key="1">
    <source>
        <dbReference type="ARBA" id="ARBA00023125"/>
    </source>
</evidence>
<protein>
    <submittedName>
        <fullName evidence="4">Bacterial regulatory protein, tetR family</fullName>
    </submittedName>
</protein>
<dbReference type="STRING" id="36849.OXPF_32630"/>
<comment type="caution">
    <text evidence="4">The sequence shown here is derived from an EMBL/GenBank/DDBJ whole genome shotgun (WGS) entry which is preliminary data.</text>
</comment>
<dbReference type="InterPro" id="IPR039532">
    <property type="entry name" value="TetR_C_Firmicutes"/>
</dbReference>
<keyword evidence="5" id="KW-1185">Reference proteome</keyword>
<accession>A0A0P8W5M3</accession>
<reference evidence="4 5" key="1">
    <citation type="submission" date="2015-09" db="EMBL/GenBank/DDBJ databases">
        <title>Genome sequence of Oxobacter pfennigii DSM 3222.</title>
        <authorList>
            <person name="Poehlein A."/>
            <person name="Bengelsdorf F.R."/>
            <person name="Schiel-Bengelsdorf B."/>
            <person name="Duerre P."/>
            <person name="Daniel R."/>
        </authorList>
    </citation>
    <scope>NUCLEOTIDE SEQUENCE [LARGE SCALE GENOMIC DNA]</scope>
    <source>
        <strain evidence="4 5">DSM 3222</strain>
    </source>
</reference>
<dbReference type="GO" id="GO:0003677">
    <property type="term" value="F:DNA binding"/>
    <property type="evidence" value="ECO:0007669"/>
    <property type="project" value="UniProtKB-UniRule"/>
</dbReference>
<dbReference type="PANTHER" id="PTHR43479:SF11">
    <property type="entry name" value="ACREF_ENVCD OPERON REPRESSOR-RELATED"/>
    <property type="match status" value="1"/>
</dbReference>
<dbReference type="OrthoDB" id="9810250at2"/>